<keyword evidence="2" id="KW-0472">Membrane</keyword>
<feature type="transmembrane region" description="Helical" evidence="2">
    <location>
        <begin position="146"/>
        <end position="164"/>
    </location>
</feature>
<evidence type="ECO:0008006" key="5">
    <source>
        <dbReference type="Google" id="ProtNLM"/>
    </source>
</evidence>
<comment type="caution">
    <text evidence="3">The sequence shown here is derived from an EMBL/GenBank/DDBJ whole genome shotgun (WGS) entry which is preliminary data.</text>
</comment>
<proteinExistence type="predicted"/>
<evidence type="ECO:0000313" key="3">
    <source>
        <dbReference type="EMBL" id="MBK1669012.1"/>
    </source>
</evidence>
<dbReference type="Proteomes" id="UP001296873">
    <property type="component" value="Unassembled WGS sequence"/>
</dbReference>
<evidence type="ECO:0000313" key="4">
    <source>
        <dbReference type="Proteomes" id="UP001296873"/>
    </source>
</evidence>
<dbReference type="RefSeq" id="WP_200341337.1">
    <property type="nucleotide sequence ID" value="NZ_NRRL01000036.1"/>
</dbReference>
<keyword evidence="2" id="KW-0812">Transmembrane</keyword>
<name>A0ABS1DEW5_9PROT</name>
<feature type="compositionally biased region" description="Polar residues" evidence="1">
    <location>
        <begin position="71"/>
        <end position="91"/>
    </location>
</feature>
<sequence length="204" mass="21845">MYGDTLKKGSDGEPKAESGDVQTVDPVQPSEGASEGQRPSIEPNTGWSYGAPSFDAVFGAGQREKPEGSGQAATDGNSSKTSNDGGETSTSDVERAMKENFQKAQDELQKSQQYRELENQFFEATEQVRETQAEAGPGFWEGAHSVIVYGALAFVLAWALWEFLKTLGDSSRMGPQIMTVLAILGIGIPVVMVLDWAVSGLFGV</sequence>
<evidence type="ECO:0000256" key="1">
    <source>
        <dbReference type="SAM" id="MobiDB-lite"/>
    </source>
</evidence>
<feature type="region of interest" description="Disordered" evidence="1">
    <location>
        <begin position="1"/>
        <end position="92"/>
    </location>
</feature>
<keyword evidence="4" id="KW-1185">Reference proteome</keyword>
<gene>
    <name evidence="3" type="ORF">CKO28_13320</name>
</gene>
<organism evidence="3 4">
    <name type="scientific">Rhodovibrio sodomensis</name>
    <dbReference type="NCBI Taxonomy" id="1088"/>
    <lineage>
        <taxon>Bacteria</taxon>
        <taxon>Pseudomonadati</taxon>
        <taxon>Pseudomonadota</taxon>
        <taxon>Alphaproteobacteria</taxon>
        <taxon>Rhodospirillales</taxon>
        <taxon>Rhodovibrionaceae</taxon>
        <taxon>Rhodovibrio</taxon>
    </lineage>
</organism>
<keyword evidence="2" id="KW-1133">Transmembrane helix</keyword>
<protein>
    <recommendedName>
        <fullName evidence="5">Yip1 domain-containing protein</fullName>
    </recommendedName>
</protein>
<reference evidence="3 4" key="1">
    <citation type="journal article" date="2020" name="Microorganisms">
        <title>Osmotic Adaptation and Compatible Solute Biosynthesis of Phototrophic Bacteria as Revealed from Genome Analyses.</title>
        <authorList>
            <person name="Imhoff J.F."/>
            <person name="Rahn T."/>
            <person name="Kunzel S."/>
            <person name="Keller A."/>
            <person name="Neulinger S.C."/>
        </authorList>
    </citation>
    <scope>NUCLEOTIDE SEQUENCE [LARGE SCALE GENOMIC DNA]</scope>
    <source>
        <strain evidence="3 4">DSM 9895</strain>
    </source>
</reference>
<evidence type="ECO:0000256" key="2">
    <source>
        <dbReference type="SAM" id="Phobius"/>
    </source>
</evidence>
<feature type="transmembrane region" description="Helical" evidence="2">
    <location>
        <begin position="176"/>
        <end position="198"/>
    </location>
</feature>
<feature type="compositionally biased region" description="Basic and acidic residues" evidence="1">
    <location>
        <begin position="1"/>
        <end position="18"/>
    </location>
</feature>
<accession>A0ABS1DEW5</accession>
<dbReference type="EMBL" id="NRRL01000036">
    <property type="protein sequence ID" value="MBK1669012.1"/>
    <property type="molecule type" value="Genomic_DNA"/>
</dbReference>